<dbReference type="EMBL" id="OC978116">
    <property type="protein sequence ID" value="CAG4634771.1"/>
    <property type="molecule type" value="Genomic_DNA"/>
</dbReference>
<protein>
    <submittedName>
        <fullName evidence="4">EOG090X05Q1</fullName>
    </submittedName>
</protein>
<dbReference type="AlphaFoldDB" id="A0A9N6WTJ8"/>
<evidence type="ECO:0000313" key="4">
    <source>
        <dbReference type="EMBL" id="CAG4634771.1"/>
    </source>
</evidence>
<keyword evidence="3" id="KW-0732">Signal</keyword>
<gene>
    <name evidence="4" type="primary">EOG090X05Q1</name>
</gene>
<comment type="subcellular location">
    <subcellularLocation>
        <location evidence="1">Mitochondrion</location>
    </subcellularLocation>
</comment>
<evidence type="ECO:0000256" key="2">
    <source>
        <dbReference type="SAM" id="Coils"/>
    </source>
</evidence>
<feature type="chain" id="PRO_5040477027" evidence="3">
    <location>
        <begin position="23"/>
        <end position="366"/>
    </location>
</feature>
<evidence type="ECO:0000256" key="1">
    <source>
        <dbReference type="ARBA" id="ARBA00004173"/>
    </source>
</evidence>
<dbReference type="PANTHER" id="PTHR21393">
    <property type="entry name" value="MITOCHONDRIAL 28S RIBOSOMAL PROTEIN S27"/>
    <property type="match status" value="1"/>
</dbReference>
<dbReference type="Pfam" id="PF10037">
    <property type="entry name" value="MRP-S27"/>
    <property type="match status" value="1"/>
</dbReference>
<feature type="signal peptide" evidence="3">
    <location>
        <begin position="1"/>
        <end position="22"/>
    </location>
</feature>
<sequence length="366" mass="43002">MKGKPVLLMLIWTFLQFKNTDTLMRLLDDRLGYGLFLDYYLSNLLMDVYIKEKNYRGTYAAKVAIQLMLQEEFDHPISSPLAVYSCYSWLRQPQPETWDPQPKPKPVEPEEVVKIRVAYIREPFFDDHFDLTKPENLIGKTLIGFGKHLAGKSASDPVAHTSLLLGWTLFGKYEKVIQCLDAILASDLKQLVYKEWLELCQKSVTESTSLPDNFAEEFNSRVGRLEAGGFIIDGDIQQVLEDRIKRAVEKEEKVDIEAQLDRFKTWEKVRENELQKQMRAIEHRKRLAVLEAKKKELEEKEERLNFFDNLDEWELRFEEKEAKRQEVAKMLQRRSKKVSAKLQRQIEEETYFPPELIKGRVVKPPQ</sequence>
<reference evidence="4" key="1">
    <citation type="submission" date="2021-04" db="EMBL/GenBank/DDBJ databases">
        <authorList>
            <person name="Cornetti L."/>
        </authorList>
    </citation>
    <scope>NUCLEOTIDE SEQUENCE</scope>
</reference>
<dbReference type="InterPro" id="IPR034913">
    <property type="entry name" value="mS27/PTCD2"/>
</dbReference>
<feature type="coiled-coil region" evidence="2">
    <location>
        <begin position="280"/>
        <end position="348"/>
    </location>
</feature>
<name>A0A9N6WTJ8_9CRUS</name>
<evidence type="ECO:0000256" key="3">
    <source>
        <dbReference type="SAM" id="SignalP"/>
    </source>
</evidence>
<dbReference type="PANTHER" id="PTHR21393:SF0">
    <property type="entry name" value="SMALL RIBOSOMAL SUBUNIT PROTEIN MS27"/>
    <property type="match status" value="1"/>
</dbReference>
<dbReference type="GO" id="GO:0005739">
    <property type="term" value="C:mitochondrion"/>
    <property type="evidence" value="ECO:0007669"/>
    <property type="project" value="UniProtKB-SubCell"/>
</dbReference>
<organism evidence="4">
    <name type="scientific">Alona affinis</name>
    <dbReference type="NCBI Taxonomy" id="381656"/>
    <lineage>
        <taxon>Eukaryota</taxon>
        <taxon>Metazoa</taxon>
        <taxon>Ecdysozoa</taxon>
        <taxon>Arthropoda</taxon>
        <taxon>Crustacea</taxon>
        <taxon>Branchiopoda</taxon>
        <taxon>Diplostraca</taxon>
        <taxon>Cladocera</taxon>
        <taxon>Anomopoda</taxon>
        <taxon>Chydoridae</taxon>
        <taxon>Alona</taxon>
    </lineage>
</organism>
<dbReference type="InterPro" id="IPR019266">
    <property type="entry name" value="Ribosomal_mS27"/>
</dbReference>
<accession>A0A9N6WTJ8</accession>
<proteinExistence type="predicted"/>
<keyword evidence="2" id="KW-0175">Coiled coil</keyword>